<dbReference type="SUPFAM" id="SSF52096">
    <property type="entry name" value="ClpP/crotonase"/>
    <property type="match status" value="1"/>
</dbReference>
<dbReference type="EMBL" id="UINC01184742">
    <property type="protein sequence ID" value="SVD96093.1"/>
    <property type="molecule type" value="Genomic_DNA"/>
</dbReference>
<feature type="domain" description="Tail specific protease" evidence="2">
    <location>
        <begin position="82"/>
        <end position="253"/>
    </location>
</feature>
<dbReference type="InterPro" id="IPR029045">
    <property type="entry name" value="ClpP/crotonase-like_dom_sf"/>
</dbReference>
<dbReference type="Pfam" id="PF03572">
    <property type="entry name" value="Peptidase_S41"/>
    <property type="match status" value="1"/>
</dbReference>
<feature type="non-terminal residue" evidence="3">
    <location>
        <position position="257"/>
    </location>
</feature>
<dbReference type="Pfam" id="PF17820">
    <property type="entry name" value="PDZ_6"/>
    <property type="match status" value="1"/>
</dbReference>
<dbReference type="InterPro" id="IPR005151">
    <property type="entry name" value="Tail-specific_protease"/>
</dbReference>
<feature type="non-terminal residue" evidence="3">
    <location>
        <position position="1"/>
    </location>
</feature>
<dbReference type="GO" id="GO:0030288">
    <property type="term" value="C:outer membrane-bounded periplasmic space"/>
    <property type="evidence" value="ECO:0007669"/>
    <property type="project" value="TreeGrafter"/>
</dbReference>
<evidence type="ECO:0000313" key="3">
    <source>
        <dbReference type="EMBL" id="SVD96093.1"/>
    </source>
</evidence>
<feature type="domain" description="PDZ" evidence="1">
    <location>
        <begin position="23"/>
        <end position="93"/>
    </location>
</feature>
<dbReference type="InterPro" id="IPR036034">
    <property type="entry name" value="PDZ_sf"/>
</dbReference>
<dbReference type="GO" id="GO:0006508">
    <property type="term" value="P:proteolysis"/>
    <property type="evidence" value="ECO:0007669"/>
    <property type="project" value="InterPro"/>
</dbReference>
<organism evidence="3">
    <name type="scientific">marine metagenome</name>
    <dbReference type="NCBI Taxonomy" id="408172"/>
    <lineage>
        <taxon>unclassified sequences</taxon>
        <taxon>metagenomes</taxon>
        <taxon>ecological metagenomes</taxon>
    </lineage>
</organism>
<proteinExistence type="predicted"/>
<dbReference type="InterPro" id="IPR001478">
    <property type="entry name" value="PDZ"/>
</dbReference>
<dbReference type="SMART" id="SM00228">
    <property type="entry name" value="PDZ"/>
    <property type="match status" value="1"/>
</dbReference>
<dbReference type="GO" id="GO:0007165">
    <property type="term" value="P:signal transduction"/>
    <property type="evidence" value="ECO:0007669"/>
    <property type="project" value="TreeGrafter"/>
</dbReference>
<dbReference type="Gene3D" id="2.30.42.10">
    <property type="match status" value="1"/>
</dbReference>
<dbReference type="PANTHER" id="PTHR32060">
    <property type="entry name" value="TAIL-SPECIFIC PROTEASE"/>
    <property type="match status" value="1"/>
</dbReference>
<evidence type="ECO:0000259" key="2">
    <source>
        <dbReference type="SMART" id="SM00245"/>
    </source>
</evidence>
<dbReference type="Gene3D" id="3.30.750.44">
    <property type="match status" value="1"/>
</dbReference>
<protein>
    <recommendedName>
        <fullName evidence="4">PDZ domain-containing protein</fullName>
    </recommendedName>
</protein>
<dbReference type="AlphaFoldDB" id="A0A382ZKX9"/>
<name>A0A382ZKX9_9ZZZZ</name>
<reference evidence="3" key="1">
    <citation type="submission" date="2018-05" db="EMBL/GenBank/DDBJ databases">
        <authorList>
            <person name="Lanie J.A."/>
            <person name="Ng W.-L."/>
            <person name="Kazmierczak K.M."/>
            <person name="Andrzejewski T.M."/>
            <person name="Davidsen T.M."/>
            <person name="Wayne K.J."/>
            <person name="Tettelin H."/>
            <person name="Glass J.I."/>
            <person name="Rusch D."/>
            <person name="Podicherti R."/>
            <person name="Tsui H.-C.T."/>
            <person name="Winkler M.E."/>
        </authorList>
    </citation>
    <scope>NUCLEOTIDE SEQUENCE</scope>
</reference>
<dbReference type="SMART" id="SM00245">
    <property type="entry name" value="TSPc"/>
    <property type="match status" value="1"/>
</dbReference>
<dbReference type="GO" id="GO:0004175">
    <property type="term" value="F:endopeptidase activity"/>
    <property type="evidence" value="ECO:0007669"/>
    <property type="project" value="TreeGrafter"/>
</dbReference>
<dbReference type="InterPro" id="IPR041489">
    <property type="entry name" value="PDZ_6"/>
</dbReference>
<dbReference type="GO" id="GO:0008236">
    <property type="term" value="F:serine-type peptidase activity"/>
    <property type="evidence" value="ECO:0007669"/>
    <property type="project" value="InterPro"/>
</dbReference>
<dbReference type="Gene3D" id="3.90.226.10">
    <property type="entry name" value="2-enoyl-CoA Hydratase, Chain A, domain 1"/>
    <property type="match status" value="1"/>
</dbReference>
<sequence length="257" mass="27178">SDSAYLLQEDVSRLESGQALPEANVGLTITRRYYAQVVATRDGSPAAEAGILPGDFVRAIDGEPTRFMSAIEADRRLHGQPGSTVTVSLIRGRTQEPYDIPLERNSAANLTVTGRLLGSASDIGIVRIPSFHDDVATQLSEVITALTDQGASRFVIDVRNTATGSYSDAIDTARLFVADGTLVILQEQGGNQTPLQASQTGTITEAPVALLVNYGSSGPAELFVAALSDRERAKTIGQRTAGRVGLQKLIRLPDGTG</sequence>
<dbReference type="SUPFAM" id="SSF50156">
    <property type="entry name" value="PDZ domain-like"/>
    <property type="match status" value="1"/>
</dbReference>
<evidence type="ECO:0008006" key="4">
    <source>
        <dbReference type="Google" id="ProtNLM"/>
    </source>
</evidence>
<gene>
    <name evidence="3" type="ORF">METZ01_LOCUS448947</name>
</gene>
<accession>A0A382ZKX9</accession>
<evidence type="ECO:0000259" key="1">
    <source>
        <dbReference type="SMART" id="SM00228"/>
    </source>
</evidence>
<dbReference type="PANTHER" id="PTHR32060:SF30">
    <property type="entry name" value="CARBOXY-TERMINAL PROCESSING PROTEASE CTPA"/>
    <property type="match status" value="1"/>
</dbReference>